<keyword evidence="3" id="KW-1185">Reference proteome</keyword>
<comment type="caution">
    <text evidence="2">The sequence shown here is derived from an EMBL/GenBank/DDBJ whole genome shotgun (WGS) entry which is preliminary data.</text>
</comment>
<proteinExistence type="predicted"/>
<keyword evidence="1" id="KW-0732">Signal</keyword>
<gene>
    <name evidence="2" type="ORF">ACD661_10105</name>
</gene>
<sequence>MRFFFICCIFFANYACADTIRNYMDIANNIPQMEMKADPQAQAWARSARHVLMITSESIQETLIQANETAKSQGHPVFCLPPSVQLSPITLNELIQQTYNEISSQQSDKDSMTVSQVAWLGITKKYPCQTNVAKAEMDLVAAAWGGQQQVQQPAQQQAPQQPIQQQVQANQLQQALN</sequence>
<protein>
    <submittedName>
        <fullName evidence="2">Phosphatase</fullName>
    </submittedName>
</protein>
<organism evidence="2 3">
    <name type="scientific">Legionella lytica</name>
    <dbReference type="NCBI Taxonomy" id="96232"/>
    <lineage>
        <taxon>Bacteria</taxon>
        <taxon>Pseudomonadati</taxon>
        <taxon>Pseudomonadota</taxon>
        <taxon>Gammaproteobacteria</taxon>
        <taxon>Legionellales</taxon>
        <taxon>Legionellaceae</taxon>
        <taxon>Legionella</taxon>
    </lineage>
</organism>
<evidence type="ECO:0000313" key="3">
    <source>
        <dbReference type="Proteomes" id="UP001615550"/>
    </source>
</evidence>
<dbReference type="RefSeq" id="WP_400187733.1">
    <property type="nucleotide sequence ID" value="NZ_JBGORX010000003.1"/>
</dbReference>
<dbReference type="EMBL" id="JBGORX010000003">
    <property type="protein sequence ID" value="MFJ1268909.1"/>
    <property type="molecule type" value="Genomic_DNA"/>
</dbReference>
<accession>A0ABW8D871</accession>
<evidence type="ECO:0000256" key="1">
    <source>
        <dbReference type="SAM" id="SignalP"/>
    </source>
</evidence>
<reference evidence="2 3" key="1">
    <citation type="submission" date="2024-08" db="EMBL/GenBank/DDBJ databases">
        <title>Draft Genome Sequence of Legionella lytica strain DSB2004, Isolated From a Fire Sprinkler System.</title>
        <authorList>
            <person name="Everhart A.D."/>
            <person name="Kidane D.T."/>
            <person name="Farone A.L."/>
            <person name="Farone M.B."/>
        </authorList>
    </citation>
    <scope>NUCLEOTIDE SEQUENCE [LARGE SCALE GENOMIC DNA]</scope>
    <source>
        <strain evidence="2 3">DSB2004</strain>
    </source>
</reference>
<evidence type="ECO:0000313" key="2">
    <source>
        <dbReference type="EMBL" id="MFJ1268909.1"/>
    </source>
</evidence>
<feature type="chain" id="PRO_5045970427" evidence="1">
    <location>
        <begin position="18"/>
        <end position="177"/>
    </location>
</feature>
<dbReference type="Proteomes" id="UP001615550">
    <property type="component" value="Unassembled WGS sequence"/>
</dbReference>
<feature type="signal peptide" evidence="1">
    <location>
        <begin position="1"/>
        <end position="17"/>
    </location>
</feature>
<name>A0ABW8D871_9GAMM</name>